<dbReference type="InterPro" id="IPR016181">
    <property type="entry name" value="Acyl_CoA_acyltransferase"/>
</dbReference>
<dbReference type="SUPFAM" id="SSF55729">
    <property type="entry name" value="Acyl-CoA N-acyltransferases (Nat)"/>
    <property type="match status" value="1"/>
</dbReference>
<keyword evidence="5" id="KW-1185">Reference proteome</keyword>
<reference evidence="4 5" key="1">
    <citation type="submission" date="2018-03" db="EMBL/GenBank/DDBJ databases">
        <title>Genomic Encyclopedia of Type Strains, Phase III (KMG-III): the genomes of soil and plant-associated and newly described type strains.</title>
        <authorList>
            <person name="Whitman W."/>
        </authorList>
    </citation>
    <scope>NUCLEOTIDE SEQUENCE [LARGE SCALE GENOMIC DNA]</scope>
    <source>
        <strain evidence="4 5">CGMCC 1.07653</strain>
    </source>
</reference>
<evidence type="ECO:0000313" key="5">
    <source>
        <dbReference type="Proteomes" id="UP000242310"/>
    </source>
</evidence>
<comment type="caution">
    <text evidence="4">The sequence shown here is derived from an EMBL/GenBank/DDBJ whole genome shotgun (WGS) entry which is preliminary data.</text>
</comment>
<gene>
    <name evidence="4" type="ORF">B0H94_10351</name>
</gene>
<evidence type="ECO:0000256" key="2">
    <source>
        <dbReference type="ARBA" id="ARBA00023315"/>
    </source>
</evidence>
<dbReference type="Gene3D" id="3.40.630.30">
    <property type="match status" value="1"/>
</dbReference>
<dbReference type="PROSITE" id="PS51186">
    <property type="entry name" value="GNAT"/>
    <property type="match status" value="1"/>
</dbReference>
<keyword evidence="2" id="KW-0012">Acyltransferase</keyword>
<proteinExistence type="predicted"/>
<dbReference type="EMBL" id="PYAV01000003">
    <property type="protein sequence ID" value="PSL50440.1"/>
    <property type="molecule type" value="Genomic_DNA"/>
</dbReference>
<dbReference type="Proteomes" id="UP000242310">
    <property type="component" value="Unassembled WGS sequence"/>
</dbReference>
<dbReference type="RefSeq" id="WP_245893885.1">
    <property type="nucleotide sequence ID" value="NZ_PYAV01000003.1"/>
</dbReference>
<dbReference type="CDD" id="cd04301">
    <property type="entry name" value="NAT_SF"/>
    <property type="match status" value="1"/>
</dbReference>
<accession>A0A2P8HW42</accession>
<sequence length="167" mass="19081">MNHAILIDTLHPVDWQQVKRIYEEGIRTGNATFQTEAPDWETWNHARTPSCRLVARKNDEVFGFAALSPVSNRDVYRGVAEVSLYVSEAGRGQYIGHTLLQSLITESEKHGFWTLQAGIFPENTPSLHLHFKNGFREVGRRERVGKMGGLWRDTILLERRSDNVGLH</sequence>
<dbReference type="PANTHER" id="PTHR43072">
    <property type="entry name" value="N-ACETYLTRANSFERASE"/>
    <property type="match status" value="1"/>
</dbReference>
<protein>
    <submittedName>
        <fullName evidence="4">Phosphinothricin acetyltransferase</fullName>
    </submittedName>
</protein>
<organism evidence="4 5">
    <name type="scientific">Salsuginibacillus halophilus</name>
    <dbReference type="NCBI Taxonomy" id="517424"/>
    <lineage>
        <taxon>Bacteria</taxon>
        <taxon>Bacillati</taxon>
        <taxon>Bacillota</taxon>
        <taxon>Bacilli</taxon>
        <taxon>Bacillales</taxon>
        <taxon>Bacillaceae</taxon>
        <taxon>Salsuginibacillus</taxon>
    </lineage>
</organism>
<evidence type="ECO:0000259" key="3">
    <source>
        <dbReference type="PROSITE" id="PS51186"/>
    </source>
</evidence>
<evidence type="ECO:0000313" key="4">
    <source>
        <dbReference type="EMBL" id="PSL50440.1"/>
    </source>
</evidence>
<dbReference type="AlphaFoldDB" id="A0A2P8HW42"/>
<feature type="domain" description="N-acetyltransferase" evidence="3">
    <location>
        <begin position="5"/>
        <end position="156"/>
    </location>
</feature>
<name>A0A2P8HW42_9BACI</name>
<evidence type="ECO:0000256" key="1">
    <source>
        <dbReference type="ARBA" id="ARBA00022679"/>
    </source>
</evidence>
<dbReference type="PANTHER" id="PTHR43072:SF23">
    <property type="entry name" value="UPF0039 PROTEIN C11D3.02C"/>
    <property type="match status" value="1"/>
</dbReference>
<dbReference type="GO" id="GO:0016747">
    <property type="term" value="F:acyltransferase activity, transferring groups other than amino-acyl groups"/>
    <property type="evidence" value="ECO:0007669"/>
    <property type="project" value="InterPro"/>
</dbReference>
<dbReference type="Pfam" id="PF00583">
    <property type="entry name" value="Acetyltransf_1"/>
    <property type="match status" value="1"/>
</dbReference>
<dbReference type="InterPro" id="IPR000182">
    <property type="entry name" value="GNAT_dom"/>
</dbReference>
<keyword evidence="1 4" id="KW-0808">Transferase</keyword>